<evidence type="ECO:0000313" key="2">
    <source>
        <dbReference type="Proteomes" id="UP000657918"/>
    </source>
</evidence>
<proteinExistence type="predicted"/>
<dbReference type="AlphaFoldDB" id="A0A835KE60"/>
<organism evidence="1 2">
    <name type="scientific">Salix dunnii</name>
    <dbReference type="NCBI Taxonomy" id="1413687"/>
    <lineage>
        <taxon>Eukaryota</taxon>
        <taxon>Viridiplantae</taxon>
        <taxon>Streptophyta</taxon>
        <taxon>Embryophyta</taxon>
        <taxon>Tracheophyta</taxon>
        <taxon>Spermatophyta</taxon>
        <taxon>Magnoliopsida</taxon>
        <taxon>eudicotyledons</taxon>
        <taxon>Gunneridae</taxon>
        <taxon>Pentapetalae</taxon>
        <taxon>rosids</taxon>
        <taxon>fabids</taxon>
        <taxon>Malpighiales</taxon>
        <taxon>Salicaceae</taxon>
        <taxon>Saliceae</taxon>
        <taxon>Salix</taxon>
    </lineage>
</organism>
<dbReference type="EMBL" id="JADGMS010000004">
    <property type="protein sequence ID" value="KAF9683369.1"/>
    <property type="molecule type" value="Genomic_DNA"/>
</dbReference>
<sequence length="67" mass="7426">MVLTIEGGSAPMFCVTGKHKSGRVIHQVKKQYVSVLKKKGRISMRFSLPAFDCPESQTNVIANFQSL</sequence>
<name>A0A835KE60_9ROSI</name>
<comment type="caution">
    <text evidence="1">The sequence shown here is derived from an EMBL/GenBank/DDBJ whole genome shotgun (WGS) entry which is preliminary data.</text>
</comment>
<evidence type="ECO:0000313" key="1">
    <source>
        <dbReference type="EMBL" id="KAF9683369.1"/>
    </source>
</evidence>
<dbReference type="Proteomes" id="UP000657918">
    <property type="component" value="Chromosome 4"/>
</dbReference>
<reference evidence="1 2" key="1">
    <citation type="submission" date="2020-10" db="EMBL/GenBank/DDBJ databases">
        <title>Plant Genome Project.</title>
        <authorList>
            <person name="Zhang R.-G."/>
        </authorList>
    </citation>
    <scope>NUCLEOTIDE SEQUENCE [LARGE SCALE GENOMIC DNA]</scope>
    <source>
        <strain evidence="1">FAFU-HL-1</strain>
        <tissue evidence="1">Leaf</tissue>
    </source>
</reference>
<accession>A0A835KE60</accession>
<keyword evidence="2" id="KW-1185">Reference proteome</keyword>
<gene>
    <name evidence="1" type="ORF">SADUNF_Sadunf04G0006300</name>
</gene>
<protein>
    <submittedName>
        <fullName evidence="1">Uncharacterized protein</fullName>
    </submittedName>
</protein>